<dbReference type="PROSITE" id="PS51318">
    <property type="entry name" value="TAT"/>
    <property type="match status" value="1"/>
</dbReference>
<sequence length="220" mass="22627">MTGPDRRSVLKALVATLAALSVGGLDSPAAAAAAATSASESWTTQTLEAFADTLIPGQHRFPGDVVVAGAVTGPGAVQAGAIGLLASPELPVAPLLPAIAALLDARAVAYAALRLIWLPPTRPPFVGLSFADRTALVGGLFDPDDLDRPIWQVMSLLVGLAFDTAGQQDTVEALGQGHPGLAWLRFPEPDPDGLWRFPDFSYGRPLAVPHPNTTASGSPA</sequence>
<gene>
    <name evidence="2" type="ORF">ACFQ5X_17360</name>
</gene>
<feature type="chain" id="PRO_5047187167" evidence="1">
    <location>
        <begin position="32"/>
        <end position="220"/>
    </location>
</feature>
<protein>
    <submittedName>
        <fullName evidence="2">DUF5987 family protein</fullName>
    </submittedName>
</protein>
<evidence type="ECO:0000256" key="1">
    <source>
        <dbReference type="SAM" id="SignalP"/>
    </source>
</evidence>
<organism evidence="2 3">
    <name type="scientific">Streptomyces kaempferi</name>
    <dbReference type="NCBI Taxonomy" id="333725"/>
    <lineage>
        <taxon>Bacteria</taxon>
        <taxon>Bacillati</taxon>
        <taxon>Actinomycetota</taxon>
        <taxon>Actinomycetes</taxon>
        <taxon>Kitasatosporales</taxon>
        <taxon>Streptomycetaceae</taxon>
        <taxon>Streptomyces</taxon>
    </lineage>
</organism>
<proteinExistence type="predicted"/>
<dbReference type="Pfam" id="PF19449">
    <property type="entry name" value="DUF5987"/>
    <property type="match status" value="1"/>
</dbReference>
<comment type="caution">
    <text evidence="2">The sequence shown here is derived from an EMBL/GenBank/DDBJ whole genome shotgun (WGS) entry which is preliminary data.</text>
</comment>
<reference evidence="3" key="1">
    <citation type="journal article" date="2019" name="Int. J. Syst. Evol. Microbiol.">
        <title>The Global Catalogue of Microorganisms (GCM) 10K type strain sequencing project: providing services to taxonomists for standard genome sequencing and annotation.</title>
        <authorList>
            <consortium name="The Broad Institute Genomics Platform"/>
            <consortium name="The Broad Institute Genome Sequencing Center for Infectious Disease"/>
            <person name="Wu L."/>
            <person name="Ma J."/>
        </authorList>
    </citation>
    <scope>NUCLEOTIDE SEQUENCE [LARGE SCALE GENOMIC DNA]</scope>
    <source>
        <strain evidence="3">CGMCC 4.7020</strain>
    </source>
</reference>
<name>A0ABW3XDN5_9ACTN</name>
<keyword evidence="3" id="KW-1185">Reference proteome</keyword>
<evidence type="ECO:0000313" key="2">
    <source>
        <dbReference type="EMBL" id="MFD1307611.1"/>
    </source>
</evidence>
<dbReference type="EMBL" id="JBHTMM010000019">
    <property type="protein sequence ID" value="MFD1307611.1"/>
    <property type="molecule type" value="Genomic_DNA"/>
</dbReference>
<dbReference type="InterPro" id="IPR006311">
    <property type="entry name" value="TAT_signal"/>
</dbReference>
<keyword evidence="1" id="KW-0732">Signal</keyword>
<evidence type="ECO:0000313" key="3">
    <source>
        <dbReference type="Proteomes" id="UP001597058"/>
    </source>
</evidence>
<feature type="signal peptide" evidence="1">
    <location>
        <begin position="1"/>
        <end position="31"/>
    </location>
</feature>
<dbReference type="Proteomes" id="UP001597058">
    <property type="component" value="Unassembled WGS sequence"/>
</dbReference>
<accession>A0ABW3XDN5</accession>
<dbReference type="RefSeq" id="WP_381242693.1">
    <property type="nucleotide sequence ID" value="NZ_JBHSKH010000136.1"/>
</dbReference>
<dbReference type="InterPro" id="IPR046029">
    <property type="entry name" value="DUF5987"/>
</dbReference>